<proteinExistence type="predicted"/>
<organism evidence="2 3">
    <name type="scientific">Fusarium ambrosium</name>
    <dbReference type="NCBI Taxonomy" id="131363"/>
    <lineage>
        <taxon>Eukaryota</taxon>
        <taxon>Fungi</taxon>
        <taxon>Dikarya</taxon>
        <taxon>Ascomycota</taxon>
        <taxon>Pezizomycotina</taxon>
        <taxon>Sordariomycetes</taxon>
        <taxon>Hypocreomycetidae</taxon>
        <taxon>Hypocreales</taxon>
        <taxon>Nectriaceae</taxon>
        <taxon>Fusarium</taxon>
        <taxon>Fusarium solani species complex</taxon>
    </lineage>
</organism>
<name>A0A428SZ36_9HYPO</name>
<feature type="compositionally biased region" description="Polar residues" evidence="1">
    <location>
        <begin position="85"/>
        <end position="99"/>
    </location>
</feature>
<feature type="compositionally biased region" description="Low complexity" evidence="1">
    <location>
        <begin position="103"/>
        <end position="119"/>
    </location>
</feature>
<evidence type="ECO:0000313" key="3">
    <source>
        <dbReference type="Proteomes" id="UP000288429"/>
    </source>
</evidence>
<comment type="caution">
    <text evidence="2">The sequence shown here is derived from an EMBL/GenBank/DDBJ whole genome shotgun (WGS) entry which is preliminary data.</text>
</comment>
<sequence>MQAPGAEAYESLGDEPSQVQGCSGQAWSSPRMQWSSLVKSKDAVVEGPSSSMLAPRILKHIFQSTFYNYPGSFPESCCPLPRITGPSSVASPSTPNSAGDQAASDSNPVVSSLSPSSADVKPTNRLSQGSGE</sequence>
<dbReference type="AlphaFoldDB" id="A0A428SZ36"/>
<feature type="region of interest" description="Disordered" evidence="1">
    <location>
        <begin position="1"/>
        <end position="30"/>
    </location>
</feature>
<evidence type="ECO:0000256" key="1">
    <source>
        <dbReference type="SAM" id="MobiDB-lite"/>
    </source>
</evidence>
<evidence type="ECO:0000313" key="2">
    <source>
        <dbReference type="EMBL" id="RSL95059.1"/>
    </source>
</evidence>
<protein>
    <submittedName>
        <fullName evidence="2">Uncharacterized protein</fullName>
    </submittedName>
</protein>
<accession>A0A428SZ36</accession>
<feature type="compositionally biased region" description="Polar residues" evidence="1">
    <location>
        <begin position="17"/>
        <end position="30"/>
    </location>
</feature>
<keyword evidence="3" id="KW-1185">Reference proteome</keyword>
<reference evidence="2 3" key="1">
    <citation type="submission" date="2017-06" db="EMBL/GenBank/DDBJ databases">
        <title>Cmopartive genomic analysis of Ambrosia Fusariam Clade fungi.</title>
        <authorList>
            <person name="Stajich J.E."/>
            <person name="Carrillo J."/>
            <person name="Kijimoto T."/>
            <person name="Eskalen A."/>
            <person name="O'Donnell K."/>
            <person name="Kasson M."/>
        </authorList>
    </citation>
    <scope>NUCLEOTIDE SEQUENCE [LARGE SCALE GENOMIC DNA]</scope>
    <source>
        <strain evidence="2 3">NRRL 20438</strain>
    </source>
</reference>
<dbReference type="Proteomes" id="UP000288429">
    <property type="component" value="Unassembled WGS sequence"/>
</dbReference>
<gene>
    <name evidence="2" type="ORF">CDV31_014073</name>
</gene>
<feature type="region of interest" description="Disordered" evidence="1">
    <location>
        <begin position="80"/>
        <end position="132"/>
    </location>
</feature>
<dbReference type="EMBL" id="NIZV01000307">
    <property type="protein sequence ID" value="RSL95059.1"/>
    <property type="molecule type" value="Genomic_DNA"/>
</dbReference>